<feature type="region of interest" description="Disordered" evidence="1">
    <location>
        <begin position="47"/>
        <end position="82"/>
    </location>
</feature>
<organism evidence="2">
    <name type="scientific">Salix viminalis</name>
    <name type="common">Common osier</name>
    <name type="synonym">Basket willow</name>
    <dbReference type="NCBI Taxonomy" id="40686"/>
    <lineage>
        <taxon>Eukaryota</taxon>
        <taxon>Viridiplantae</taxon>
        <taxon>Streptophyta</taxon>
        <taxon>Embryophyta</taxon>
        <taxon>Tracheophyta</taxon>
        <taxon>Spermatophyta</taxon>
        <taxon>Magnoliopsida</taxon>
        <taxon>eudicotyledons</taxon>
        <taxon>Gunneridae</taxon>
        <taxon>Pentapetalae</taxon>
        <taxon>rosids</taxon>
        <taxon>fabids</taxon>
        <taxon>Malpighiales</taxon>
        <taxon>Salicaceae</taxon>
        <taxon>Saliceae</taxon>
        <taxon>Salix</taxon>
    </lineage>
</organism>
<feature type="compositionally biased region" description="Low complexity" evidence="1">
    <location>
        <begin position="10"/>
        <end position="29"/>
    </location>
</feature>
<dbReference type="EMBL" id="CAADRP010002085">
    <property type="protein sequence ID" value="VFU60885.1"/>
    <property type="molecule type" value="Genomic_DNA"/>
</dbReference>
<feature type="region of interest" description="Disordered" evidence="1">
    <location>
        <begin position="1"/>
        <end position="29"/>
    </location>
</feature>
<evidence type="ECO:0000313" key="2">
    <source>
        <dbReference type="EMBL" id="VFU60885.1"/>
    </source>
</evidence>
<feature type="compositionally biased region" description="Polar residues" evidence="1">
    <location>
        <begin position="70"/>
        <end position="82"/>
    </location>
</feature>
<gene>
    <name evidence="2" type="ORF">SVIM_LOCUS452923</name>
</gene>
<evidence type="ECO:0000256" key="1">
    <source>
        <dbReference type="SAM" id="MobiDB-lite"/>
    </source>
</evidence>
<dbReference type="AlphaFoldDB" id="A0A6N2N4G6"/>
<protein>
    <submittedName>
        <fullName evidence="2">Uncharacterized protein</fullName>
    </submittedName>
</protein>
<reference evidence="2" key="1">
    <citation type="submission" date="2019-03" db="EMBL/GenBank/DDBJ databases">
        <authorList>
            <person name="Mank J."/>
            <person name="Almeida P."/>
        </authorList>
    </citation>
    <scope>NUCLEOTIDE SEQUENCE</scope>
    <source>
        <strain evidence="2">78183</strain>
    </source>
</reference>
<proteinExistence type="predicted"/>
<accession>A0A6N2N4G6</accession>
<sequence>MLASPLSAMRSSRVISASVTSSSQATSTPSPLFTKALFFLFRPIDSSHSRRRISQTSSSTTVKDFPAAAQPSSFQHRQLIQP</sequence>
<name>A0A6N2N4G6_SALVM</name>